<evidence type="ECO:0000313" key="2">
    <source>
        <dbReference type="Proteomes" id="UP001476950"/>
    </source>
</evidence>
<proteinExistence type="predicted"/>
<dbReference type="RefSeq" id="WP_190449748.1">
    <property type="nucleotide sequence ID" value="NZ_JAMPLM010000032.1"/>
</dbReference>
<accession>A0ABV0KQ84</accession>
<sequence>MKPAETGTEELHQGDWVWVGEPIERDIEPRQIVEPPLDQLHEDEWAWLLVYKYHEWLELNANFKPPLMRQEPRTPFEVRDAAMWKSNFAFVKTMYDQGLPLSAWKSAIPHPAAKYVYLDKRCSEAQRVFLQEVASGQIYPFPFDDEE</sequence>
<dbReference type="EMBL" id="JAMPLM010000032">
    <property type="protein sequence ID" value="MEP1061370.1"/>
    <property type="molecule type" value="Genomic_DNA"/>
</dbReference>
<keyword evidence="2" id="KW-1185">Reference proteome</keyword>
<evidence type="ECO:0000313" key="1">
    <source>
        <dbReference type="EMBL" id="MEP1061370.1"/>
    </source>
</evidence>
<name>A0ABV0KQ84_9CYAN</name>
<gene>
    <name evidence="1" type="ORF">NDI38_23345</name>
</gene>
<comment type="caution">
    <text evidence="1">The sequence shown here is derived from an EMBL/GenBank/DDBJ whole genome shotgun (WGS) entry which is preliminary data.</text>
</comment>
<dbReference type="Proteomes" id="UP001476950">
    <property type="component" value="Unassembled WGS sequence"/>
</dbReference>
<protein>
    <submittedName>
        <fullName evidence="1">Uncharacterized protein</fullName>
    </submittedName>
</protein>
<organism evidence="1 2">
    <name type="scientific">Stenomitos frigidus AS-A4</name>
    <dbReference type="NCBI Taxonomy" id="2933935"/>
    <lineage>
        <taxon>Bacteria</taxon>
        <taxon>Bacillati</taxon>
        <taxon>Cyanobacteriota</taxon>
        <taxon>Cyanophyceae</taxon>
        <taxon>Leptolyngbyales</taxon>
        <taxon>Leptolyngbyaceae</taxon>
        <taxon>Stenomitos</taxon>
    </lineage>
</organism>
<reference evidence="1 2" key="1">
    <citation type="submission" date="2022-04" db="EMBL/GenBank/DDBJ databases">
        <title>Positive selection, recombination, and allopatry shape intraspecific diversity of widespread and dominant cyanobacteria.</title>
        <authorList>
            <person name="Wei J."/>
            <person name="Shu W."/>
            <person name="Hu C."/>
        </authorList>
    </citation>
    <scope>NUCLEOTIDE SEQUENCE [LARGE SCALE GENOMIC DNA]</scope>
    <source>
        <strain evidence="1 2">AS-A4</strain>
    </source>
</reference>